<feature type="region of interest" description="Disordered" evidence="1">
    <location>
        <begin position="1"/>
        <end position="50"/>
    </location>
</feature>
<feature type="compositionally biased region" description="Basic and acidic residues" evidence="1">
    <location>
        <begin position="35"/>
        <end position="50"/>
    </location>
</feature>
<name>A0A7W7T311_9PSEU</name>
<proteinExistence type="predicted"/>
<dbReference type="Proteomes" id="UP000542674">
    <property type="component" value="Unassembled WGS sequence"/>
</dbReference>
<keyword evidence="3" id="KW-1185">Reference proteome</keyword>
<evidence type="ECO:0000313" key="3">
    <source>
        <dbReference type="Proteomes" id="UP000542674"/>
    </source>
</evidence>
<reference evidence="2 3" key="1">
    <citation type="submission" date="2020-08" db="EMBL/GenBank/DDBJ databases">
        <title>Sequencing the genomes of 1000 actinobacteria strains.</title>
        <authorList>
            <person name="Klenk H.-P."/>
        </authorList>
    </citation>
    <scope>NUCLEOTIDE SEQUENCE [LARGE SCALE GENOMIC DNA]</scope>
    <source>
        <strain evidence="2 3">DSM 45084</strain>
    </source>
</reference>
<gene>
    <name evidence="2" type="ORF">F4559_002992</name>
</gene>
<evidence type="ECO:0000313" key="2">
    <source>
        <dbReference type="EMBL" id="MBB4965633.1"/>
    </source>
</evidence>
<accession>A0A7W7T311</accession>
<comment type="caution">
    <text evidence="2">The sequence shown here is derived from an EMBL/GenBank/DDBJ whole genome shotgun (WGS) entry which is preliminary data.</text>
</comment>
<sequence>MHENDSRRALANPRRTRLAADWTAQSVSTATDPRPAPHPEPEARSTDDLN</sequence>
<protein>
    <submittedName>
        <fullName evidence="2">Uncharacterized protein</fullName>
    </submittedName>
</protein>
<organism evidence="2 3">
    <name type="scientific">Saccharothrix violaceirubra</name>
    <dbReference type="NCBI Taxonomy" id="413306"/>
    <lineage>
        <taxon>Bacteria</taxon>
        <taxon>Bacillati</taxon>
        <taxon>Actinomycetota</taxon>
        <taxon>Actinomycetes</taxon>
        <taxon>Pseudonocardiales</taxon>
        <taxon>Pseudonocardiaceae</taxon>
        <taxon>Saccharothrix</taxon>
    </lineage>
</organism>
<dbReference type="RefSeq" id="WP_184669244.1">
    <property type="nucleotide sequence ID" value="NZ_BAABAI010000029.1"/>
</dbReference>
<dbReference type="AlphaFoldDB" id="A0A7W7T311"/>
<dbReference type="EMBL" id="JACHJS010000001">
    <property type="protein sequence ID" value="MBB4965633.1"/>
    <property type="molecule type" value="Genomic_DNA"/>
</dbReference>
<evidence type="ECO:0000256" key="1">
    <source>
        <dbReference type="SAM" id="MobiDB-lite"/>
    </source>
</evidence>